<dbReference type="InterPro" id="IPR046095">
    <property type="entry name" value="DUF6113"/>
</dbReference>
<proteinExistence type="predicted"/>
<reference evidence="2 3" key="1">
    <citation type="submission" date="2023-04" db="EMBL/GenBank/DDBJ databases">
        <title>Streptomyces chengmaiensis sp. nov. isolated from the stem of mangrove plant in Hainan.</title>
        <authorList>
            <person name="Huang X."/>
            <person name="Zhou S."/>
            <person name="Chu X."/>
            <person name="Xie Y."/>
            <person name="Lin Y."/>
        </authorList>
    </citation>
    <scope>NUCLEOTIDE SEQUENCE [LARGE SCALE GENOMIC DNA]</scope>
    <source>
        <strain evidence="2 3">HNM0663</strain>
    </source>
</reference>
<feature type="transmembrane region" description="Helical" evidence="1">
    <location>
        <begin position="35"/>
        <end position="53"/>
    </location>
</feature>
<feature type="transmembrane region" description="Helical" evidence="1">
    <location>
        <begin position="91"/>
        <end position="111"/>
    </location>
</feature>
<dbReference type="RefSeq" id="WP_240136641.1">
    <property type="nucleotide sequence ID" value="NZ_JARWBG010000096.1"/>
</dbReference>
<evidence type="ECO:0000313" key="3">
    <source>
        <dbReference type="Proteomes" id="UP001223144"/>
    </source>
</evidence>
<protein>
    <submittedName>
        <fullName evidence="2">DUF6113 family protein</fullName>
    </submittedName>
</protein>
<keyword evidence="3" id="KW-1185">Reference proteome</keyword>
<dbReference type="Pfam" id="PF19608">
    <property type="entry name" value="DUF6113"/>
    <property type="match status" value="1"/>
</dbReference>
<dbReference type="EMBL" id="JARWBG010000096">
    <property type="protein sequence ID" value="MDH2393989.1"/>
    <property type="molecule type" value="Genomic_DNA"/>
</dbReference>
<organism evidence="2 3">
    <name type="scientific">Streptomyces chengmaiensis</name>
    <dbReference type="NCBI Taxonomy" id="3040919"/>
    <lineage>
        <taxon>Bacteria</taxon>
        <taxon>Bacillati</taxon>
        <taxon>Actinomycetota</taxon>
        <taxon>Actinomycetes</taxon>
        <taxon>Kitasatosporales</taxon>
        <taxon>Streptomycetaceae</taxon>
        <taxon>Streptomyces</taxon>
    </lineage>
</organism>
<sequence length="118" mass="11714">MIAFSPARIALYAALLLLGLAVGTAGSLVQGGWFPGGLLLALLGSGGLFYGATRATGTQLGTLVSAGGWLLAILLLNLGRPEGDGAFTAGLGPLLFMLGGMVLAVMCATLTRPAQPGD</sequence>
<feature type="transmembrane region" description="Helical" evidence="1">
    <location>
        <begin position="60"/>
        <end position="79"/>
    </location>
</feature>
<name>A0ABT6HZ44_9ACTN</name>
<comment type="caution">
    <text evidence="2">The sequence shown here is derived from an EMBL/GenBank/DDBJ whole genome shotgun (WGS) entry which is preliminary data.</text>
</comment>
<keyword evidence="1" id="KW-0472">Membrane</keyword>
<evidence type="ECO:0000313" key="2">
    <source>
        <dbReference type="EMBL" id="MDH2393989.1"/>
    </source>
</evidence>
<keyword evidence="1" id="KW-0812">Transmembrane</keyword>
<accession>A0ABT6HZ44</accession>
<dbReference type="Proteomes" id="UP001223144">
    <property type="component" value="Unassembled WGS sequence"/>
</dbReference>
<gene>
    <name evidence="2" type="ORF">QCN29_35620</name>
</gene>
<evidence type="ECO:0000256" key="1">
    <source>
        <dbReference type="SAM" id="Phobius"/>
    </source>
</evidence>
<keyword evidence="1" id="KW-1133">Transmembrane helix</keyword>